<gene>
    <name evidence="1" type="ORF">GBG19_12700</name>
</gene>
<evidence type="ECO:0000313" key="1">
    <source>
        <dbReference type="EMBL" id="KAB7886196.1"/>
    </source>
</evidence>
<dbReference type="Proteomes" id="UP000472839">
    <property type="component" value="Unassembled WGS sequence"/>
</dbReference>
<reference evidence="1 2" key="1">
    <citation type="submission" date="2019-10" db="EMBL/GenBank/DDBJ databases">
        <title>Poseidonibacter ostreae sp. nov., isolated from the gut of the Ostrea denselamellosa.</title>
        <authorList>
            <person name="Choi A."/>
        </authorList>
    </citation>
    <scope>NUCLEOTIDE SEQUENCE [LARGE SCALE GENOMIC DNA]</scope>
    <source>
        <strain evidence="1 2">SJOD-M-33</strain>
    </source>
</reference>
<comment type="caution">
    <text evidence="1">The sequence shown here is derived from an EMBL/GenBank/DDBJ whole genome shotgun (WGS) entry which is preliminary data.</text>
</comment>
<sequence>MINRVYMTKERFEEELKNGNLPHKTYEDYKKSVDALYDELDTVSDEDLEKELNSVVPEELNEDK</sequence>
<dbReference type="EMBL" id="WFKK01000045">
    <property type="protein sequence ID" value="KAB7886196.1"/>
    <property type="molecule type" value="Genomic_DNA"/>
</dbReference>
<dbReference type="AlphaFoldDB" id="A0A6L4WPS5"/>
<name>A0A6L4WPS5_9BACT</name>
<evidence type="ECO:0000313" key="2">
    <source>
        <dbReference type="Proteomes" id="UP000472839"/>
    </source>
</evidence>
<proteinExistence type="predicted"/>
<organism evidence="1 2">
    <name type="scientific">Poseidonibacter ostreae</name>
    <dbReference type="NCBI Taxonomy" id="2654171"/>
    <lineage>
        <taxon>Bacteria</taxon>
        <taxon>Pseudomonadati</taxon>
        <taxon>Campylobacterota</taxon>
        <taxon>Epsilonproteobacteria</taxon>
        <taxon>Campylobacterales</taxon>
        <taxon>Arcobacteraceae</taxon>
        <taxon>Poseidonibacter</taxon>
    </lineage>
</organism>
<dbReference type="RefSeq" id="WP_152279841.1">
    <property type="nucleotide sequence ID" value="NZ_WFKK01000045.1"/>
</dbReference>
<accession>A0A6L4WPS5</accession>
<protein>
    <submittedName>
        <fullName evidence="1">Uncharacterized protein</fullName>
    </submittedName>
</protein>